<feature type="domain" description="Sialidase" evidence="2">
    <location>
        <begin position="162"/>
        <end position="278"/>
    </location>
</feature>
<keyword evidence="1" id="KW-0732">Signal</keyword>
<dbReference type="CDD" id="cd15482">
    <property type="entry name" value="Sialidase_non-viral"/>
    <property type="match status" value="1"/>
</dbReference>
<feature type="signal peptide" evidence="1">
    <location>
        <begin position="1"/>
        <end position="23"/>
    </location>
</feature>
<reference evidence="3 4" key="1">
    <citation type="submission" date="2013-02" db="EMBL/GenBank/DDBJ databases">
        <title>A novel strain isolated from Lonar lake, Maharashtra, India.</title>
        <authorList>
            <person name="Singh A."/>
        </authorList>
    </citation>
    <scope>NUCLEOTIDE SEQUENCE [LARGE SCALE GENOMIC DNA]</scope>
    <source>
        <strain evidence="3 4">AK24</strain>
    </source>
</reference>
<comment type="caution">
    <text evidence="3">The sequence shown here is derived from an EMBL/GenBank/DDBJ whole genome shotgun (WGS) entry which is preliminary data.</text>
</comment>
<dbReference type="EMBL" id="AQHR01000010">
    <property type="protein sequence ID" value="EON79249.1"/>
    <property type="molecule type" value="Genomic_DNA"/>
</dbReference>
<dbReference type="Proteomes" id="UP000013909">
    <property type="component" value="Unassembled WGS sequence"/>
</dbReference>
<evidence type="ECO:0000259" key="2">
    <source>
        <dbReference type="Pfam" id="PF13088"/>
    </source>
</evidence>
<dbReference type="Gene3D" id="2.120.10.10">
    <property type="match status" value="1"/>
</dbReference>
<evidence type="ECO:0000256" key="1">
    <source>
        <dbReference type="SAM" id="SignalP"/>
    </source>
</evidence>
<keyword evidence="4" id="KW-1185">Reference proteome</keyword>
<dbReference type="AlphaFoldDB" id="R7ZYW6"/>
<dbReference type="Pfam" id="PF13088">
    <property type="entry name" value="BNR_2"/>
    <property type="match status" value="1"/>
</dbReference>
<dbReference type="InterPro" id="IPR036278">
    <property type="entry name" value="Sialidase_sf"/>
</dbReference>
<organism evidence="3 4">
    <name type="scientific">Lunatimonas lonarensis</name>
    <dbReference type="NCBI Taxonomy" id="1232681"/>
    <lineage>
        <taxon>Bacteria</taxon>
        <taxon>Pseudomonadati</taxon>
        <taxon>Bacteroidota</taxon>
        <taxon>Cytophagia</taxon>
        <taxon>Cytophagales</taxon>
        <taxon>Cyclobacteriaceae</taxon>
    </lineage>
</organism>
<sequence>MNNIRLLAGLLFVFCPYFPEAIAQTSPLELNPPRLIVGADIARQHAVETRKFSGISSLAVSPKGRLWAVWYAGITPGEDLNNYVVLATSGDLGKSWEEVLVIDPDGPGPVRAYDPEIWLAPDGKIRVFWAQASARTGGTWALVTEGTAAGVWALEIEDPEAPLSVWGEPKRLADGVMMCKPLVLSTGEWVLPVSFWKMEKENARMVVSSDDGQSWHVRGGASVPDDVRAYDEHMIVERKDRSLWMLIRTKYGIGESTSMDRGVTWTPVVPSGIQHPSSRFFKIER</sequence>
<accession>R7ZYW6</accession>
<dbReference type="SUPFAM" id="SSF50939">
    <property type="entry name" value="Sialidases"/>
    <property type="match status" value="1"/>
</dbReference>
<dbReference type="PATRIC" id="fig|1288963.3.peg.252"/>
<gene>
    <name evidence="3" type="ORF">ADIS_0254</name>
</gene>
<proteinExistence type="predicted"/>
<evidence type="ECO:0000313" key="4">
    <source>
        <dbReference type="Proteomes" id="UP000013909"/>
    </source>
</evidence>
<protein>
    <recommendedName>
        <fullName evidence="2">Sialidase domain-containing protein</fullName>
    </recommendedName>
</protein>
<feature type="chain" id="PRO_5004462038" description="Sialidase domain-containing protein" evidence="1">
    <location>
        <begin position="24"/>
        <end position="285"/>
    </location>
</feature>
<dbReference type="InterPro" id="IPR011040">
    <property type="entry name" value="Sialidase"/>
</dbReference>
<evidence type="ECO:0000313" key="3">
    <source>
        <dbReference type="EMBL" id="EON79249.1"/>
    </source>
</evidence>
<dbReference type="PANTHER" id="PTHR43752:SF2">
    <property type="entry name" value="BNR_ASP-BOX REPEAT FAMILY PROTEIN"/>
    <property type="match status" value="1"/>
</dbReference>
<dbReference type="RefSeq" id="WP_010852406.1">
    <property type="nucleotide sequence ID" value="NZ_AQHR01000010.1"/>
</dbReference>
<name>R7ZYW6_9BACT</name>
<dbReference type="OrthoDB" id="7294637at2"/>
<dbReference type="PANTHER" id="PTHR43752">
    <property type="entry name" value="BNR/ASP-BOX REPEAT FAMILY PROTEIN"/>
    <property type="match status" value="1"/>
</dbReference>
<dbReference type="STRING" id="1232681.ADIS_0254"/>